<dbReference type="KEGG" id="emo:DM558_04085"/>
<name>A0A3Q9JI19_9GAMM</name>
<dbReference type="EMBL" id="CP029822">
    <property type="protein sequence ID" value="AZS50006.1"/>
    <property type="molecule type" value="Genomic_DNA"/>
</dbReference>
<organism evidence="1 2">
    <name type="scientific">Entomomonas moraniae</name>
    <dbReference type="NCBI Taxonomy" id="2213226"/>
    <lineage>
        <taxon>Bacteria</taxon>
        <taxon>Pseudomonadati</taxon>
        <taxon>Pseudomonadota</taxon>
        <taxon>Gammaproteobacteria</taxon>
        <taxon>Pseudomonadales</taxon>
        <taxon>Pseudomonadaceae</taxon>
        <taxon>Entomomonas</taxon>
    </lineage>
</organism>
<keyword evidence="2" id="KW-1185">Reference proteome</keyword>
<sequence>MKQTDIEIYLKDCDLSKITPWLTSNLGECTPWQQKNKIFKCETHKKDIEITWYEKAVGSWHCLYLASEYLPWADDLQCALDANKNLHVEIRCAPNGWTETEDDQENTWLKITNQNISNITWNT</sequence>
<reference evidence="2" key="1">
    <citation type="submission" date="2018-06" db="EMBL/GenBank/DDBJ databases">
        <title>Complete genome of Pseudomonas insecticola strain QZS01.</title>
        <authorList>
            <person name="Wang J."/>
            <person name="Su Q."/>
        </authorList>
    </citation>
    <scope>NUCLEOTIDE SEQUENCE [LARGE SCALE GENOMIC DNA]</scope>
    <source>
        <strain evidence="2">QZS01</strain>
    </source>
</reference>
<accession>A0A3Q9JI19</accession>
<evidence type="ECO:0000313" key="1">
    <source>
        <dbReference type="EMBL" id="AZS50006.1"/>
    </source>
</evidence>
<evidence type="ECO:0000313" key="2">
    <source>
        <dbReference type="Proteomes" id="UP000273143"/>
    </source>
</evidence>
<gene>
    <name evidence="1" type="ORF">DM558_04085</name>
</gene>
<protein>
    <submittedName>
        <fullName evidence="1">Uncharacterized protein</fullName>
    </submittedName>
</protein>
<dbReference type="Proteomes" id="UP000273143">
    <property type="component" value="Chromosome"/>
</dbReference>
<proteinExistence type="predicted"/>
<dbReference type="AlphaFoldDB" id="A0A3Q9JI19"/>
<dbReference type="RefSeq" id="WP_127162164.1">
    <property type="nucleotide sequence ID" value="NZ_CP029822.1"/>
</dbReference>